<dbReference type="Proteomes" id="UP001148838">
    <property type="component" value="Unassembled WGS sequence"/>
</dbReference>
<name>A0ABQ8T3H2_PERAM</name>
<gene>
    <name evidence="1" type="ORF">ANN_08677</name>
</gene>
<proteinExistence type="predicted"/>
<organism evidence="1 2">
    <name type="scientific">Periplaneta americana</name>
    <name type="common">American cockroach</name>
    <name type="synonym">Blatta americana</name>
    <dbReference type="NCBI Taxonomy" id="6978"/>
    <lineage>
        <taxon>Eukaryota</taxon>
        <taxon>Metazoa</taxon>
        <taxon>Ecdysozoa</taxon>
        <taxon>Arthropoda</taxon>
        <taxon>Hexapoda</taxon>
        <taxon>Insecta</taxon>
        <taxon>Pterygota</taxon>
        <taxon>Neoptera</taxon>
        <taxon>Polyneoptera</taxon>
        <taxon>Dictyoptera</taxon>
        <taxon>Blattodea</taxon>
        <taxon>Blattoidea</taxon>
        <taxon>Blattidae</taxon>
        <taxon>Blattinae</taxon>
        <taxon>Periplaneta</taxon>
    </lineage>
</organism>
<reference evidence="1 2" key="1">
    <citation type="journal article" date="2022" name="Allergy">
        <title>Genome assembly and annotation of Periplaneta americana reveal a comprehensive cockroach allergen profile.</title>
        <authorList>
            <person name="Wang L."/>
            <person name="Xiong Q."/>
            <person name="Saelim N."/>
            <person name="Wang L."/>
            <person name="Nong W."/>
            <person name="Wan A.T."/>
            <person name="Shi M."/>
            <person name="Liu X."/>
            <person name="Cao Q."/>
            <person name="Hui J.H.L."/>
            <person name="Sookrung N."/>
            <person name="Leung T.F."/>
            <person name="Tungtrongchitr A."/>
            <person name="Tsui S.K.W."/>
        </authorList>
    </citation>
    <scope>NUCLEOTIDE SEQUENCE [LARGE SCALE GENOMIC DNA]</scope>
    <source>
        <strain evidence="1">PWHHKU_190912</strain>
    </source>
</reference>
<sequence length="78" mass="9176">MSEFGVLLISKLTQNHEGIMSVPDKKYQRHILEETVTLVHNFYLEDDISRILAGIKDTKSVKEDYRIVKKQKRSLWLT</sequence>
<comment type="caution">
    <text evidence="1">The sequence shown here is derived from an EMBL/GenBank/DDBJ whole genome shotgun (WGS) entry which is preliminary data.</text>
</comment>
<accession>A0ABQ8T3H2</accession>
<keyword evidence="2" id="KW-1185">Reference proteome</keyword>
<protein>
    <submittedName>
        <fullName evidence="1">Uncharacterized protein</fullName>
    </submittedName>
</protein>
<evidence type="ECO:0000313" key="2">
    <source>
        <dbReference type="Proteomes" id="UP001148838"/>
    </source>
</evidence>
<dbReference type="EMBL" id="JAJSOF020000017">
    <property type="protein sequence ID" value="KAJ4440536.1"/>
    <property type="molecule type" value="Genomic_DNA"/>
</dbReference>
<evidence type="ECO:0000313" key="1">
    <source>
        <dbReference type="EMBL" id="KAJ4440536.1"/>
    </source>
</evidence>